<gene>
    <name evidence="1" type="ORF">LCGC14_0502710</name>
</gene>
<reference evidence="1" key="1">
    <citation type="journal article" date="2015" name="Nature">
        <title>Complex archaea that bridge the gap between prokaryotes and eukaryotes.</title>
        <authorList>
            <person name="Spang A."/>
            <person name="Saw J.H."/>
            <person name="Jorgensen S.L."/>
            <person name="Zaremba-Niedzwiedzka K."/>
            <person name="Martijn J."/>
            <person name="Lind A.E."/>
            <person name="van Eijk R."/>
            <person name="Schleper C."/>
            <person name="Guy L."/>
            <person name="Ettema T.J."/>
        </authorList>
    </citation>
    <scope>NUCLEOTIDE SEQUENCE</scope>
</reference>
<comment type="caution">
    <text evidence="1">The sequence shown here is derived from an EMBL/GenBank/DDBJ whole genome shotgun (WGS) entry which is preliminary data.</text>
</comment>
<evidence type="ECO:0000313" key="1">
    <source>
        <dbReference type="EMBL" id="KKN63323.1"/>
    </source>
</evidence>
<evidence type="ECO:0008006" key="2">
    <source>
        <dbReference type="Google" id="ProtNLM"/>
    </source>
</evidence>
<accession>A0A0F9VC05</accession>
<dbReference type="EMBL" id="LAZR01000593">
    <property type="protein sequence ID" value="KKN63323.1"/>
    <property type="molecule type" value="Genomic_DNA"/>
</dbReference>
<organism evidence="1">
    <name type="scientific">marine sediment metagenome</name>
    <dbReference type="NCBI Taxonomy" id="412755"/>
    <lineage>
        <taxon>unclassified sequences</taxon>
        <taxon>metagenomes</taxon>
        <taxon>ecological metagenomes</taxon>
    </lineage>
</organism>
<sequence length="533" mass="61593">MQTQKHEKYYKSSKNKKMILTAEKKIQLNALIDARKSLRVKGNHLKFMQHCWRKNKKLYPFIIGFHTKRICKRIDKAIDDYRNGESSYLLISVHHRSGKSDIVSRYLGPHFLGEFPNDEVMQVTYKAEFAASFSGYGREIMRSQIYQELYPNVKLSDDTKKKNEWLIADKTRINTGGKLYASGLHSGLTGNGFSLGILDDYCSGRAEAESLVQRNNAWDAFTNDFMTRIAPVGIVIILATQWHWDDINGRIQQAMKDDPNFPRFETMVFPARSRDYKGPGRYSGKYLFLERFSEKWYLTQYATLGKYGSQALLDCNPQLRTGGLLSLDGIILEDLKNFPDLFRLKFARIWDLAHTAKQRQKDDPDYTSGTLLAFEMRQNDPVLHLWIKHVIRFRHAATKRDTEIKRIAEIDGPFVKQAIEDSPDAKDAHDYIRNALPSISWNKINITGGDKTVRATPLESIFETPGHVHVAKENWYRDWLDEIIKFDGLGTSHDDQVDNLSAGYIFLITNTLRMSDKLRKSLAQRRKNIYNNA</sequence>
<name>A0A0F9VC05_9ZZZZ</name>
<proteinExistence type="predicted"/>
<protein>
    <recommendedName>
        <fullName evidence="2">Terminase large subunit gp17-like C-terminal domain-containing protein</fullName>
    </recommendedName>
</protein>
<dbReference type="AlphaFoldDB" id="A0A0F9VC05"/>